<dbReference type="Pfam" id="PF01041">
    <property type="entry name" value="DegT_DnrJ_EryC1"/>
    <property type="match status" value="1"/>
</dbReference>
<dbReference type="PANTHER" id="PTHR30244">
    <property type="entry name" value="TRANSAMINASE"/>
    <property type="match status" value="1"/>
</dbReference>
<evidence type="ECO:0000256" key="2">
    <source>
        <dbReference type="ARBA" id="ARBA00022576"/>
    </source>
</evidence>
<dbReference type="PANTHER" id="PTHR30244:SF30">
    <property type="entry name" value="BLR5990 PROTEIN"/>
    <property type="match status" value="1"/>
</dbReference>
<keyword evidence="3 9" id="KW-0808">Transferase</keyword>
<dbReference type="GO" id="GO:0000271">
    <property type="term" value="P:polysaccharide biosynthetic process"/>
    <property type="evidence" value="ECO:0007669"/>
    <property type="project" value="TreeGrafter"/>
</dbReference>
<dbReference type="CDD" id="cd00616">
    <property type="entry name" value="AHBA_syn"/>
    <property type="match status" value="1"/>
</dbReference>
<gene>
    <name evidence="9" type="ORF">EYE40_00295</name>
</gene>
<dbReference type="PIRSF" id="PIRSF000390">
    <property type="entry name" value="PLP_StrS"/>
    <property type="match status" value="1"/>
</dbReference>
<evidence type="ECO:0000313" key="10">
    <source>
        <dbReference type="Proteomes" id="UP000294194"/>
    </source>
</evidence>
<dbReference type="EMBL" id="SISG01000001">
    <property type="protein sequence ID" value="TBN55958.1"/>
    <property type="molecule type" value="Genomic_DNA"/>
</dbReference>
<dbReference type="NCBIfam" id="TIGR04181">
    <property type="entry name" value="NHT_00031"/>
    <property type="match status" value="1"/>
</dbReference>
<protein>
    <submittedName>
        <fullName evidence="9">LegC family aminotransferase</fullName>
    </submittedName>
</protein>
<dbReference type="SUPFAM" id="SSF53383">
    <property type="entry name" value="PLP-dependent transferases"/>
    <property type="match status" value="1"/>
</dbReference>
<keyword evidence="4 7" id="KW-0663">Pyridoxal phosphate</keyword>
<dbReference type="GO" id="GO:0008483">
    <property type="term" value="F:transaminase activity"/>
    <property type="evidence" value="ECO:0007669"/>
    <property type="project" value="UniProtKB-KW"/>
</dbReference>
<evidence type="ECO:0000256" key="8">
    <source>
        <dbReference type="RuleBase" id="RU004508"/>
    </source>
</evidence>
<sequence>MTLATGFVDAIRRVVGDAPQVGLHVPDIGEAEKRFVAECLDSTFVSSVGPFVTRFEEEIAAFTGARHAIAVSNGTSALHVSLVLAGVLPGDEVIVPSLSFIATANAVSHAGATPYFIDSDEETMGMSPAALEVALSSLRRDANGLTNPVTGNRVSAIVPMHTLGHPADILGLLTVADACGVPIVEDAAESLGSWVGEKHTGTFGLLGVLSFNGNKIVTTGGGGMILTDDPELARRAKHLTTTAKLPHAWEFEHDEVAWNYRMPNLNAAMGVAQLTKLDGYLAAKREIAARYAANFADIPGLTFMGEPAGTTSNYWLCAVRVDGADLELRDELLRASNDDGLQCRPFWNLLSEQRMYSSCPKGDLTVATRLHASVISIPSSPAILG</sequence>
<comment type="cofactor">
    <cofactor evidence="1">
        <name>pyridoxal 5'-phosphate</name>
        <dbReference type="ChEBI" id="CHEBI:597326"/>
    </cofactor>
</comment>
<dbReference type="Gene3D" id="3.90.1150.10">
    <property type="entry name" value="Aspartate Aminotransferase, domain 1"/>
    <property type="match status" value="1"/>
</dbReference>
<dbReference type="Gene3D" id="3.40.640.10">
    <property type="entry name" value="Type I PLP-dependent aspartate aminotransferase-like (Major domain)"/>
    <property type="match status" value="1"/>
</dbReference>
<evidence type="ECO:0000256" key="7">
    <source>
        <dbReference type="PIRSR" id="PIRSR000390-2"/>
    </source>
</evidence>
<comment type="caution">
    <text evidence="9">The sequence shown here is derived from an EMBL/GenBank/DDBJ whole genome shotgun (WGS) entry which is preliminary data.</text>
</comment>
<proteinExistence type="inferred from homology"/>
<dbReference type="FunFam" id="3.40.640.10:FF:000090">
    <property type="entry name" value="Pyridoxal phosphate-dependent aminotransferase"/>
    <property type="match status" value="1"/>
</dbReference>
<dbReference type="GO" id="GO:0030170">
    <property type="term" value="F:pyridoxal phosphate binding"/>
    <property type="evidence" value="ECO:0007669"/>
    <property type="project" value="TreeGrafter"/>
</dbReference>
<evidence type="ECO:0000256" key="4">
    <source>
        <dbReference type="ARBA" id="ARBA00022898"/>
    </source>
</evidence>
<dbReference type="Proteomes" id="UP000294194">
    <property type="component" value="Unassembled WGS sequence"/>
</dbReference>
<organism evidence="9 10">
    <name type="scientific">Glaciihabitans arcticus</name>
    <dbReference type="NCBI Taxonomy" id="2668039"/>
    <lineage>
        <taxon>Bacteria</taxon>
        <taxon>Bacillati</taxon>
        <taxon>Actinomycetota</taxon>
        <taxon>Actinomycetes</taxon>
        <taxon>Micrococcales</taxon>
        <taxon>Microbacteriaceae</taxon>
        <taxon>Glaciihabitans</taxon>
    </lineage>
</organism>
<dbReference type="InterPro" id="IPR015421">
    <property type="entry name" value="PyrdxlP-dep_Trfase_major"/>
</dbReference>
<reference evidence="10" key="1">
    <citation type="submission" date="2019-02" db="EMBL/GenBank/DDBJ databases">
        <title>Glaciihabitans arcticus sp. nov., a psychrotolerant bacterium isolated from polar soil.</title>
        <authorList>
            <person name="Dahal R.H."/>
        </authorList>
    </citation>
    <scope>NUCLEOTIDE SEQUENCE [LARGE SCALE GENOMIC DNA]</scope>
    <source>
        <strain evidence="10">RP-3-7</strain>
    </source>
</reference>
<evidence type="ECO:0000256" key="6">
    <source>
        <dbReference type="PIRSR" id="PIRSR000390-1"/>
    </source>
</evidence>
<dbReference type="InterPro" id="IPR000653">
    <property type="entry name" value="DegT/StrS_aminotransferase"/>
</dbReference>
<dbReference type="AlphaFoldDB" id="A0A4Q9GQU8"/>
<dbReference type="InterPro" id="IPR015422">
    <property type="entry name" value="PyrdxlP-dep_Trfase_small"/>
</dbReference>
<comment type="similarity">
    <text evidence="5 8">Belongs to the DegT/DnrJ/EryC1 family.</text>
</comment>
<dbReference type="InterPro" id="IPR015424">
    <property type="entry name" value="PyrdxlP-dep_Trfase"/>
</dbReference>
<evidence type="ECO:0000313" key="9">
    <source>
        <dbReference type="EMBL" id="TBN55958.1"/>
    </source>
</evidence>
<feature type="active site" description="Proton acceptor" evidence="6">
    <location>
        <position position="215"/>
    </location>
</feature>
<keyword evidence="2 9" id="KW-0032">Aminotransferase</keyword>
<keyword evidence="10" id="KW-1185">Reference proteome</keyword>
<evidence type="ECO:0000256" key="5">
    <source>
        <dbReference type="ARBA" id="ARBA00037999"/>
    </source>
</evidence>
<evidence type="ECO:0000256" key="3">
    <source>
        <dbReference type="ARBA" id="ARBA00022679"/>
    </source>
</evidence>
<dbReference type="InterPro" id="IPR026385">
    <property type="entry name" value="LegC-like"/>
</dbReference>
<evidence type="ECO:0000256" key="1">
    <source>
        <dbReference type="ARBA" id="ARBA00001933"/>
    </source>
</evidence>
<name>A0A4Q9GQU8_9MICO</name>
<feature type="modified residue" description="N6-(pyridoxal phosphate)lysine" evidence="7">
    <location>
        <position position="215"/>
    </location>
</feature>
<accession>A0A4Q9GQU8</accession>
<dbReference type="RefSeq" id="WP_130980069.1">
    <property type="nucleotide sequence ID" value="NZ_SISG01000001.1"/>
</dbReference>